<dbReference type="KEGG" id="pard:DN92_01790"/>
<evidence type="ECO:0000259" key="4">
    <source>
        <dbReference type="Pfam" id="PF13505"/>
    </source>
</evidence>
<gene>
    <name evidence="5" type="ORF">DN92_01790</name>
</gene>
<evidence type="ECO:0000313" key="5">
    <source>
        <dbReference type="EMBL" id="QKM59871.1"/>
    </source>
</evidence>
<evidence type="ECO:0000256" key="1">
    <source>
        <dbReference type="ARBA" id="ARBA00004442"/>
    </source>
</evidence>
<dbReference type="RefSeq" id="WP_173959644.1">
    <property type="nucleotide sequence ID" value="NZ_CBCSCC010000013.1"/>
</dbReference>
<name>A0A6M9PHF4_9BURK</name>
<proteinExistence type="predicted"/>
<dbReference type="InterPro" id="IPR027385">
    <property type="entry name" value="Beta-barrel_OMP"/>
</dbReference>
<comment type="subcellular location">
    <subcellularLocation>
        <location evidence="1">Cell outer membrane</location>
    </subcellularLocation>
</comment>
<sequence length="194" mass="19909">MNKKLLAAALFSVAATGAMAQANPFEGPSVGVSVSSVGGSTDLSGTRSANMGQQSVVPTVEAGYAFGVSKEIALGLAGTYDLADTKGGTSGTANLVGKKHWSINFKPGYVLGTSTMLYALLGYNRMQGTFNDLGVSGASNLNGIGYGIGLQALLDKNVYVKIEGQQVKYNTANVSGITYKPSTTIATIGIGYKF</sequence>
<feature type="chain" id="PRO_5027083358" description="Outer membrane protein beta-barrel domain-containing protein" evidence="3">
    <location>
        <begin position="21"/>
        <end position="194"/>
    </location>
</feature>
<dbReference type="EMBL" id="CP028940">
    <property type="protein sequence ID" value="QKM59871.1"/>
    <property type="molecule type" value="Genomic_DNA"/>
</dbReference>
<dbReference type="InterPro" id="IPR011250">
    <property type="entry name" value="OMP/PagP_B-barrel"/>
</dbReference>
<reference evidence="5 6" key="1">
    <citation type="submission" date="2018-04" db="EMBL/GenBank/DDBJ databases">
        <title>Polynucleobacter sp. UK-Long2-W17 genome.</title>
        <authorList>
            <person name="Hahn M.W."/>
        </authorList>
    </citation>
    <scope>NUCLEOTIDE SEQUENCE [LARGE SCALE GENOMIC DNA]</scope>
    <source>
        <strain evidence="5 6">UK-Long2-W17</strain>
    </source>
</reference>
<protein>
    <recommendedName>
        <fullName evidence="4">Outer membrane protein beta-barrel domain-containing protein</fullName>
    </recommendedName>
</protein>
<evidence type="ECO:0000313" key="6">
    <source>
        <dbReference type="Proteomes" id="UP000501090"/>
    </source>
</evidence>
<evidence type="ECO:0000256" key="3">
    <source>
        <dbReference type="SAM" id="SignalP"/>
    </source>
</evidence>
<keyword evidence="6" id="KW-1185">Reference proteome</keyword>
<organism evidence="5 6">
    <name type="scientific">Polynucleobacter arcticus</name>
    <dbReference type="NCBI Taxonomy" id="1743165"/>
    <lineage>
        <taxon>Bacteria</taxon>
        <taxon>Pseudomonadati</taxon>
        <taxon>Pseudomonadota</taxon>
        <taxon>Betaproteobacteria</taxon>
        <taxon>Burkholderiales</taxon>
        <taxon>Burkholderiaceae</taxon>
        <taxon>Polynucleobacter</taxon>
    </lineage>
</organism>
<dbReference type="AlphaFoldDB" id="A0A6M9PHF4"/>
<dbReference type="Pfam" id="PF13505">
    <property type="entry name" value="OMP_b-brl"/>
    <property type="match status" value="1"/>
</dbReference>
<dbReference type="GO" id="GO:0009279">
    <property type="term" value="C:cell outer membrane"/>
    <property type="evidence" value="ECO:0007669"/>
    <property type="project" value="UniProtKB-SubCell"/>
</dbReference>
<evidence type="ECO:0000256" key="2">
    <source>
        <dbReference type="ARBA" id="ARBA00022729"/>
    </source>
</evidence>
<dbReference type="Proteomes" id="UP000501090">
    <property type="component" value="Chromosome"/>
</dbReference>
<keyword evidence="2 3" id="KW-0732">Signal</keyword>
<dbReference type="Gene3D" id="2.40.160.20">
    <property type="match status" value="1"/>
</dbReference>
<accession>A0A6M9PHF4</accession>
<feature type="signal peptide" evidence="3">
    <location>
        <begin position="1"/>
        <end position="20"/>
    </location>
</feature>
<feature type="domain" description="Outer membrane protein beta-barrel" evidence="4">
    <location>
        <begin position="7"/>
        <end position="194"/>
    </location>
</feature>
<dbReference type="SUPFAM" id="SSF56925">
    <property type="entry name" value="OMPA-like"/>
    <property type="match status" value="1"/>
</dbReference>